<feature type="compositionally biased region" description="Acidic residues" evidence="1">
    <location>
        <begin position="317"/>
        <end position="334"/>
    </location>
</feature>
<dbReference type="eggNOG" id="ENOG502SD7A">
    <property type="taxonomic scope" value="Eukaryota"/>
</dbReference>
<feature type="region of interest" description="Disordered" evidence="1">
    <location>
        <begin position="208"/>
        <end position="228"/>
    </location>
</feature>
<feature type="compositionally biased region" description="Low complexity" evidence="1">
    <location>
        <begin position="50"/>
        <end position="63"/>
    </location>
</feature>
<sequence length="334" mass="35805">MVDYSKWDKLEVSSDEEEEEGTTTRTQPSVYRVGPSGSVTIPGRNVTVHSSSSSSSSAPSSTSGGRAMSGTGATGQKAIAAPKTLTSNGGAMSTSQAGSSSGTGGEVKSLGERRDVVVDVTLDTLTRNGAETPAYFWSQTSNTVRISFVLENKSTRAKDVTVHVDSDTGEFDASADGWAYKGTLFGPIAPLDEPEDLDWSLATVKLQRSKEGQQQQKPQEQQNKQSSAWEGEGLRLLQVDLVKKDLSGIVMWWKSAFKGDPEIDTTAIADRSKQQEAASATFADNFKKAQEMFLQRIRSGEARPPPLDIGSFTMDTDHDDADDDADDAGDGDEE</sequence>
<feature type="compositionally biased region" description="Basic and acidic residues" evidence="1">
    <location>
        <begin position="1"/>
        <end position="12"/>
    </location>
</feature>
<dbReference type="InParanoid" id="F2UD22"/>
<feature type="domain" description="CS" evidence="2">
    <location>
        <begin position="130"/>
        <end position="257"/>
    </location>
</feature>
<name>F2UD22_SALR5</name>
<dbReference type="GeneID" id="16073345"/>
<feature type="region of interest" description="Disordered" evidence="1">
    <location>
        <begin position="297"/>
        <end position="334"/>
    </location>
</feature>
<dbReference type="RefSeq" id="XP_004992774.1">
    <property type="nucleotide sequence ID" value="XM_004992717.1"/>
</dbReference>
<feature type="region of interest" description="Disordered" evidence="1">
    <location>
        <begin position="1"/>
        <end position="110"/>
    </location>
</feature>
<feature type="compositionally biased region" description="Low complexity" evidence="1">
    <location>
        <begin position="212"/>
        <end position="227"/>
    </location>
</feature>
<evidence type="ECO:0000313" key="4">
    <source>
        <dbReference type="Proteomes" id="UP000007799"/>
    </source>
</evidence>
<dbReference type="Pfam" id="PF04969">
    <property type="entry name" value="CS"/>
    <property type="match status" value="1"/>
</dbReference>
<protein>
    <recommendedName>
        <fullName evidence="2">CS domain-containing protein</fullName>
    </recommendedName>
</protein>
<dbReference type="EMBL" id="GL832969">
    <property type="protein sequence ID" value="EGD74517.1"/>
    <property type="molecule type" value="Genomic_DNA"/>
</dbReference>
<feature type="compositionally biased region" description="Low complexity" evidence="1">
    <location>
        <begin position="89"/>
        <end position="100"/>
    </location>
</feature>
<dbReference type="Proteomes" id="UP000007799">
    <property type="component" value="Unassembled WGS sequence"/>
</dbReference>
<dbReference type="AlphaFoldDB" id="F2UD22"/>
<dbReference type="KEGG" id="sre:PTSG_05881"/>
<evidence type="ECO:0000259" key="2">
    <source>
        <dbReference type="PROSITE" id="PS51203"/>
    </source>
</evidence>
<dbReference type="OMA" id="TLWWDRC"/>
<dbReference type="PROSITE" id="PS51203">
    <property type="entry name" value="CS"/>
    <property type="match status" value="1"/>
</dbReference>
<dbReference type="OrthoDB" id="416217at2759"/>
<dbReference type="STRING" id="946362.F2UD22"/>
<dbReference type="Gene3D" id="2.60.40.790">
    <property type="match status" value="1"/>
</dbReference>
<dbReference type="InterPro" id="IPR007052">
    <property type="entry name" value="CS_dom"/>
</dbReference>
<organism evidence="4">
    <name type="scientific">Salpingoeca rosetta (strain ATCC 50818 / BSB-021)</name>
    <dbReference type="NCBI Taxonomy" id="946362"/>
    <lineage>
        <taxon>Eukaryota</taxon>
        <taxon>Choanoflagellata</taxon>
        <taxon>Craspedida</taxon>
        <taxon>Salpingoecidae</taxon>
        <taxon>Salpingoeca</taxon>
    </lineage>
</organism>
<proteinExistence type="predicted"/>
<evidence type="ECO:0000256" key="1">
    <source>
        <dbReference type="SAM" id="MobiDB-lite"/>
    </source>
</evidence>
<dbReference type="InterPro" id="IPR008978">
    <property type="entry name" value="HSP20-like_chaperone"/>
</dbReference>
<evidence type="ECO:0000313" key="3">
    <source>
        <dbReference type="EMBL" id="EGD74517.1"/>
    </source>
</evidence>
<gene>
    <name evidence="3" type="ORF">PTSG_05881</name>
</gene>
<reference evidence="3" key="1">
    <citation type="submission" date="2009-08" db="EMBL/GenBank/DDBJ databases">
        <title>Annotation of Salpingoeca rosetta.</title>
        <authorList>
            <consortium name="The Broad Institute Genome Sequencing Platform"/>
            <person name="Russ C."/>
            <person name="Cuomo C."/>
            <person name="Burger G."/>
            <person name="Gray M.W."/>
            <person name="Holland P.W.H."/>
            <person name="King N."/>
            <person name="Lang F.B.F."/>
            <person name="Roger A.J."/>
            <person name="Ruiz-Trillo I."/>
            <person name="Young S.K."/>
            <person name="Zeng Q."/>
            <person name="Gargeya S."/>
            <person name="Alvarado L."/>
            <person name="Berlin A."/>
            <person name="Chapman S.B."/>
            <person name="Chen Z."/>
            <person name="Freedman E."/>
            <person name="Gellesch M."/>
            <person name="Goldberg J."/>
            <person name="Griggs A."/>
            <person name="Gujja S."/>
            <person name="Heilman E."/>
            <person name="Heiman D."/>
            <person name="Howarth C."/>
            <person name="Mehta T."/>
            <person name="Neiman D."/>
            <person name="Pearson M."/>
            <person name="Roberts A."/>
            <person name="Saif S."/>
            <person name="Shea T."/>
            <person name="Shenoy N."/>
            <person name="Sisk P."/>
            <person name="Stolte C."/>
            <person name="Sykes S."/>
            <person name="White J."/>
            <person name="Yandava C."/>
            <person name="Haas B."/>
            <person name="Nusbaum C."/>
            <person name="Birren B."/>
        </authorList>
    </citation>
    <scope>NUCLEOTIDE SEQUENCE [LARGE SCALE GENOMIC DNA]</scope>
    <source>
        <strain evidence="3">ATCC 50818</strain>
    </source>
</reference>
<keyword evidence="4" id="KW-1185">Reference proteome</keyword>
<dbReference type="SUPFAM" id="SSF49764">
    <property type="entry name" value="HSP20-like chaperones"/>
    <property type="match status" value="1"/>
</dbReference>
<accession>F2UD22</accession>